<keyword evidence="9 13" id="KW-0472">Membrane</keyword>
<evidence type="ECO:0000256" key="6">
    <source>
        <dbReference type="ARBA" id="ARBA00022692"/>
    </source>
</evidence>
<sequence length="565" mass="61745">MDNRRLILLFVFFFSLVMLWDAWGKYQHPQPAATTAAASDSAASAAPQPTASLQHVVADTAKAPAVAEGADARPAETISIKTDLYTAEISTRGGDITRLDLNRYKAVEDKTQTFSLFGAKHHYLAQSGLIGDGLPTHKTLYTAVPGSRELAAGESTLQLRLDAPDVDGVKVTRVFTFHRDSYLIDVAFEIDNGSGKTLAPHAYYQLQRDGKLPEGESSMVSTFTGPAVYTTQDKFQKVSFSDLDKGKAKFVANADNGWLAMVQHYFVAAWAPTTGVAREYFMRKAENGADSTYTAGVILPVAAAAPGARTQIVTPLYAGPQIQKTLEQLAQPVDAGGVGAEGLPLVVDYGWLTILAAPIFWCLQAIHGLLGNWGWAIVLLTIGIKALFYPLSAASYKSMAKMRAVGPRLQAIKERCGDDKQRLNREMMELYKREKINPLGGCLPVLVQIPVFIALYWALLGAVEMRDAPWILWINDLSSVDPFYVLPVIMVVTMLIQTKLNPTPPDPMQAKVMMVMPFIFGGMFFFFPSGLVLYWVVNNVLSIAQQWKITRDIEAGGKAANDAKA</sequence>
<feature type="transmembrane region" description="Helical" evidence="13">
    <location>
        <begin position="373"/>
        <end position="393"/>
    </location>
</feature>
<proteinExistence type="inferred from homology"/>
<dbReference type="InterPro" id="IPR019998">
    <property type="entry name" value="Membr_insert_YidC"/>
</dbReference>
<evidence type="ECO:0000256" key="5">
    <source>
        <dbReference type="ARBA" id="ARBA00022475"/>
    </source>
</evidence>
<keyword evidence="6 13" id="KW-0812">Transmembrane</keyword>
<keyword evidence="8 13" id="KW-1133">Transmembrane helix</keyword>
<comment type="function">
    <text evidence="13">Required for the insertion and/or proper folding and/or complex formation of integral membrane proteins into the membrane. Involved in integration of membrane proteins that insert both dependently and independently of the Sec translocase complex, as well as at least some lipoproteins. Aids folding of multispanning membrane proteins.</text>
</comment>
<evidence type="ECO:0000256" key="13">
    <source>
        <dbReference type="HAMAP-Rule" id="MF_01810"/>
    </source>
</evidence>
<dbReference type="NCBIfam" id="TIGR03593">
    <property type="entry name" value="yidC_nterm"/>
    <property type="match status" value="1"/>
</dbReference>
<evidence type="ECO:0000256" key="9">
    <source>
        <dbReference type="ARBA" id="ARBA00023136"/>
    </source>
</evidence>
<evidence type="ECO:0000256" key="1">
    <source>
        <dbReference type="ARBA" id="ARBA00004429"/>
    </source>
</evidence>
<dbReference type="EMBL" id="WIXJ01000010">
    <property type="protein sequence ID" value="MQY52410.1"/>
    <property type="molecule type" value="Genomic_DNA"/>
</dbReference>
<dbReference type="OrthoDB" id="9780552at2"/>
<dbReference type="InterPro" id="IPR028055">
    <property type="entry name" value="YidC/Oxa/ALB_C"/>
</dbReference>
<dbReference type="PRINTS" id="PR01900">
    <property type="entry name" value="YIDCPROTEIN"/>
</dbReference>
<evidence type="ECO:0000313" key="17">
    <source>
        <dbReference type="Proteomes" id="UP000480275"/>
    </source>
</evidence>
<dbReference type="GO" id="GO:0015031">
    <property type="term" value="P:protein transport"/>
    <property type="evidence" value="ECO:0007669"/>
    <property type="project" value="UniProtKB-KW"/>
</dbReference>
<dbReference type="CDD" id="cd19961">
    <property type="entry name" value="EcYidC-like_peri"/>
    <property type="match status" value="1"/>
</dbReference>
<protein>
    <recommendedName>
        <fullName evidence="3 13">Membrane protein insertase YidC</fullName>
    </recommendedName>
    <alternativeName>
        <fullName evidence="12 13">Foldase YidC</fullName>
    </alternativeName>
    <alternativeName>
        <fullName evidence="11 13">Membrane integrase YidC</fullName>
    </alternativeName>
    <alternativeName>
        <fullName evidence="13">Membrane protein YidC</fullName>
    </alternativeName>
</protein>
<dbReference type="CDD" id="cd20070">
    <property type="entry name" value="5TM_YidC_Alb3"/>
    <property type="match status" value="1"/>
</dbReference>
<dbReference type="Gene3D" id="2.70.98.90">
    <property type="match status" value="1"/>
</dbReference>
<dbReference type="GO" id="GO:0005886">
    <property type="term" value="C:plasma membrane"/>
    <property type="evidence" value="ECO:0007669"/>
    <property type="project" value="UniProtKB-SubCell"/>
</dbReference>
<dbReference type="InterPro" id="IPR028053">
    <property type="entry name" value="Membr_insert_YidC_N"/>
</dbReference>
<dbReference type="InterPro" id="IPR047196">
    <property type="entry name" value="YidC_ALB_C"/>
</dbReference>
<keyword evidence="5 13" id="KW-1003">Cell membrane</keyword>
<reference evidence="16 17" key="1">
    <citation type="submission" date="2019-10" db="EMBL/GenBank/DDBJ databases">
        <title>Whole-genome sequence of the purple nonsulfur photosynthetic bacterium Rhodocyclus tenuis.</title>
        <authorList>
            <person name="Kyndt J.A."/>
            <person name="Meyer T.E."/>
        </authorList>
    </citation>
    <scope>NUCLEOTIDE SEQUENCE [LARGE SCALE GENOMIC DNA]</scope>
    <source>
        <strain evidence="16 17">DSM 110</strain>
    </source>
</reference>
<evidence type="ECO:0000259" key="14">
    <source>
        <dbReference type="Pfam" id="PF02096"/>
    </source>
</evidence>
<feature type="domain" description="Membrane insertase YidC/Oxa/ALB C-terminal" evidence="14">
    <location>
        <begin position="373"/>
        <end position="550"/>
    </location>
</feature>
<evidence type="ECO:0000256" key="10">
    <source>
        <dbReference type="ARBA" id="ARBA00023186"/>
    </source>
</evidence>
<feature type="transmembrane region" description="Helical" evidence="13">
    <location>
        <begin position="436"/>
        <end position="463"/>
    </location>
</feature>
<comment type="similarity">
    <text evidence="2 13">Belongs to the OXA1/ALB3/YidC family. Type 1 subfamily.</text>
</comment>
<evidence type="ECO:0000256" key="3">
    <source>
        <dbReference type="ARBA" id="ARBA00015325"/>
    </source>
</evidence>
<keyword evidence="4 13" id="KW-0813">Transport</keyword>
<evidence type="ECO:0000256" key="4">
    <source>
        <dbReference type="ARBA" id="ARBA00022448"/>
    </source>
</evidence>
<dbReference type="HAMAP" id="MF_01810">
    <property type="entry name" value="YidC_type1"/>
    <property type="match status" value="1"/>
</dbReference>
<comment type="caution">
    <text evidence="13">Lacks conserved residue(s) required for the propagation of feature annotation.</text>
</comment>
<dbReference type="NCBIfam" id="TIGR03592">
    <property type="entry name" value="yidC_oxa1_cterm"/>
    <property type="match status" value="1"/>
</dbReference>
<dbReference type="Proteomes" id="UP000480275">
    <property type="component" value="Unassembled WGS sequence"/>
</dbReference>
<evidence type="ECO:0000256" key="8">
    <source>
        <dbReference type="ARBA" id="ARBA00022989"/>
    </source>
</evidence>
<name>A0A6L5K0N6_RHOTE</name>
<comment type="subunit">
    <text evidence="13">Interacts with the Sec translocase complex via SecD. Specifically interacts with transmembrane segments of nascent integral membrane proteins during membrane integration.</text>
</comment>
<feature type="transmembrane region" description="Helical" evidence="13">
    <location>
        <begin position="512"/>
        <end position="537"/>
    </location>
</feature>
<dbReference type="Pfam" id="PF14849">
    <property type="entry name" value="YidC_periplas"/>
    <property type="match status" value="1"/>
</dbReference>
<evidence type="ECO:0000256" key="7">
    <source>
        <dbReference type="ARBA" id="ARBA00022927"/>
    </source>
</evidence>
<comment type="caution">
    <text evidence="16">The sequence shown here is derived from an EMBL/GenBank/DDBJ whole genome shotgun (WGS) entry which is preliminary data.</text>
</comment>
<keyword evidence="10 13" id="KW-0143">Chaperone</keyword>
<dbReference type="AlphaFoldDB" id="A0A6L5K0N6"/>
<dbReference type="PANTHER" id="PTHR12428:SF65">
    <property type="entry name" value="CYTOCHROME C OXIDASE ASSEMBLY PROTEIN COX18, MITOCHONDRIAL"/>
    <property type="match status" value="1"/>
</dbReference>
<keyword evidence="7 13" id="KW-0653">Protein transport</keyword>
<evidence type="ECO:0000313" key="16">
    <source>
        <dbReference type="EMBL" id="MQY52410.1"/>
    </source>
</evidence>
<gene>
    <name evidence="13 16" type="primary">yidC</name>
    <name evidence="16" type="ORF">GHK24_11565</name>
</gene>
<dbReference type="PRINTS" id="PR00701">
    <property type="entry name" value="60KDINNERMP"/>
</dbReference>
<dbReference type="InterPro" id="IPR038221">
    <property type="entry name" value="YidC_periplasmic_sf"/>
</dbReference>
<organism evidence="16 17">
    <name type="scientific">Rhodocyclus tenuis</name>
    <name type="common">Rhodospirillum tenue</name>
    <dbReference type="NCBI Taxonomy" id="1066"/>
    <lineage>
        <taxon>Bacteria</taxon>
        <taxon>Pseudomonadati</taxon>
        <taxon>Pseudomonadota</taxon>
        <taxon>Betaproteobacteria</taxon>
        <taxon>Rhodocyclales</taxon>
        <taxon>Rhodocyclaceae</taxon>
        <taxon>Rhodocyclus</taxon>
    </lineage>
</organism>
<dbReference type="PANTHER" id="PTHR12428">
    <property type="entry name" value="OXA1"/>
    <property type="match status" value="1"/>
</dbReference>
<evidence type="ECO:0000259" key="15">
    <source>
        <dbReference type="Pfam" id="PF14849"/>
    </source>
</evidence>
<dbReference type="NCBIfam" id="NF002353">
    <property type="entry name" value="PRK01318.1-4"/>
    <property type="match status" value="1"/>
</dbReference>
<evidence type="ECO:0000256" key="2">
    <source>
        <dbReference type="ARBA" id="ARBA00010527"/>
    </source>
</evidence>
<accession>A0A6L5K0N6</accession>
<dbReference type="GO" id="GO:0051205">
    <property type="term" value="P:protein insertion into membrane"/>
    <property type="evidence" value="ECO:0007669"/>
    <property type="project" value="TreeGrafter"/>
</dbReference>
<dbReference type="GO" id="GO:0032977">
    <property type="term" value="F:membrane insertase activity"/>
    <property type="evidence" value="ECO:0007669"/>
    <property type="project" value="InterPro"/>
</dbReference>
<feature type="domain" description="Membrane insertase YidC N-terminal" evidence="15">
    <location>
        <begin position="78"/>
        <end position="361"/>
    </location>
</feature>
<evidence type="ECO:0000256" key="11">
    <source>
        <dbReference type="ARBA" id="ARBA00033245"/>
    </source>
</evidence>
<evidence type="ECO:0000256" key="12">
    <source>
        <dbReference type="ARBA" id="ARBA00033342"/>
    </source>
</evidence>
<dbReference type="InterPro" id="IPR001708">
    <property type="entry name" value="YidC/ALB3/OXA1/COX18"/>
</dbReference>
<comment type="subcellular location">
    <subcellularLocation>
        <location evidence="1">Cell inner membrane</location>
        <topology evidence="1">Multi-pass membrane protein</topology>
    </subcellularLocation>
    <subcellularLocation>
        <location evidence="13">Cell membrane</location>
        <topology evidence="13">Multi-pass membrane protein</topology>
    </subcellularLocation>
</comment>
<dbReference type="NCBIfam" id="NF002352">
    <property type="entry name" value="PRK01318.1-3"/>
    <property type="match status" value="1"/>
</dbReference>
<dbReference type="Pfam" id="PF02096">
    <property type="entry name" value="60KD_IMP"/>
    <property type="match status" value="1"/>
</dbReference>